<feature type="compositionally biased region" description="Polar residues" evidence="4">
    <location>
        <begin position="364"/>
        <end position="381"/>
    </location>
</feature>
<reference evidence="6" key="1">
    <citation type="journal article" date="2023" name="BMC Genomics">
        <title>Chromosome-level genome assemblies of Cutaneotrichosporon spp. (Trichosporonales, Basidiomycota) reveal imbalanced evolution between nucleotide sequences and chromosome synteny.</title>
        <authorList>
            <person name="Kobayashi Y."/>
            <person name="Kayamori A."/>
            <person name="Aoki K."/>
            <person name="Shiwa Y."/>
            <person name="Matsutani M."/>
            <person name="Fujita N."/>
            <person name="Sugita T."/>
            <person name="Iwasaki W."/>
            <person name="Tanaka N."/>
            <person name="Takashima M."/>
        </authorList>
    </citation>
    <scope>NUCLEOTIDE SEQUENCE</scope>
    <source>
        <strain evidence="6">HIS019</strain>
    </source>
</reference>
<protein>
    <recommendedName>
        <fullName evidence="5">SAM domain-containing protein</fullName>
    </recommendedName>
</protein>
<keyword evidence="3" id="KW-0694">RNA-binding</keyword>
<feature type="domain" description="SAM" evidence="5">
    <location>
        <begin position="601"/>
        <end position="662"/>
    </location>
</feature>
<dbReference type="RefSeq" id="XP_060454545.1">
    <property type="nucleotide sequence ID" value="XM_060597674.1"/>
</dbReference>
<feature type="compositionally biased region" description="Gly residues" evidence="4">
    <location>
        <begin position="580"/>
        <end position="592"/>
    </location>
</feature>
<evidence type="ECO:0000256" key="3">
    <source>
        <dbReference type="ARBA" id="ARBA00022884"/>
    </source>
</evidence>
<dbReference type="Pfam" id="PF00536">
    <property type="entry name" value="SAM_1"/>
    <property type="match status" value="1"/>
</dbReference>
<dbReference type="KEGG" id="ccac:CcaHIS019_0206410"/>
<feature type="compositionally biased region" description="Polar residues" evidence="4">
    <location>
        <begin position="280"/>
        <end position="299"/>
    </location>
</feature>
<dbReference type="GeneID" id="85493150"/>
<dbReference type="Proteomes" id="UP001233271">
    <property type="component" value="Chromosome 2"/>
</dbReference>
<feature type="compositionally biased region" description="Polar residues" evidence="4">
    <location>
        <begin position="20"/>
        <end position="46"/>
    </location>
</feature>
<sequence>MASSTLRPHRSPSPSPGSGQAINPNNPAKLTRQSLGPPTTSGNSSAARGFGALGTSPGSSSGFSSQPRHVSSSVAMGLGSLSNQRDSLSPRPATLTGRTVSGSSNQVRPSSEFLPTGAARDQARTPEAEQIDQWFKHLASWEATLEEMAAASTDQNFTEELGAIEQWFRVLSEAERTAALYSLLQHSTSVQIRFFLSVLHHMAQADPMTAMLSPGPAAGPAAAAAHSQMDSKLAGMGLKSPSAGGGGAGFAGSPTTHNYLAPESALDSVMSKPKIRQNRISAPGTLTSSNESRWSSNLDQVIERGPSPGLESVRSRSPQPDMRPKSTDFAGGAGAHDDRYSSSSATPRLSAGPGSLGLGFPGSDQSPNAASPLLNPSGNWSSIQNTPMNLMFNQDNKNEPINAALSFANLQLAAGAAAAANRVQLDDARKYRRPGGGTTAPSSRNVSGASAYGDDDGRTSPLPPSGNAFGWNSSGGNRSGGDFGGLGLGDPNLANLNMNLANLNLAGMNPLSPNAMQVLALAQAQQVAQAAQGLQAAQLGQYGGLGQNLNAPRPSNRVPSGRRSPMLGHKAASPGPAGPAAGGGGAGGGAGVAGPDDVDQKVLEDVSTWLRVLRLHKYTTNFEHTKWRDMVMMNEGDLERYGVAAQGARSKFLKVFYNVRTKFDIPHPPGQEEYAPTKE</sequence>
<dbReference type="PANTHER" id="PTHR12515:SF5">
    <property type="entry name" value="PROTEIN SMAUG"/>
    <property type="match status" value="1"/>
</dbReference>
<dbReference type="GO" id="GO:0000932">
    <property type="term" value="C:P-body"/>
    <property type="evidence" value="ECO:0007669"/>
    <property type="project" value="TreeGrafter"/>
</dbReference>
<name>A0AA48I445_9TREE</name>
<gene>
    <name evidence="6" type="primary">VTS1</name>
    <name evidence="6" type="ORF">CcaverHIS019_0206410</name>
</gene>
<evidence type="ECO:0000256" key="2">
    <source>
        <dbReference type="ARBA" id="ARBA00022490"/>
    </source>
</evidence>
<dbReference type="InterPro" id="IPR057327">
    <property type="entry name" value="Vts1_dom"/>
</dbReference>
<evidence type="ECO:0000256" key="1">
    <source>
        <dbReference type="ARBA" id="ARBA00004496"/>
    </source>
</evidence>
<organism evidence="6 7">
    <name type="scientific">Cutaneotrichosporon cavernicola</name>
    <dbReference type="NCBI Taxonomy" id="279322"/>
    <lineage>
        <taxon>Eukaryota</taxon>
        <taxon>Fungi</taxon>
        <taxon>Dikarya</taxon>
        <taxon>Basidiomycota</taxon>
        <taxon>Agaricomycotina</taxon>
        <taxon>Tremellomycetes</taxon>
        <taxon>Trichosporonales</taxon>
        <taxon>Trichosporonaceae</taxon>
        <taxon>Cutaneotrichosporon</taxon>
    </lineage>
</organism>
<keyword evidence="7" id="KW-1185">Reference proteome</keyword>
<dbReference type="PANTHER" id="PTHR12515">
    <property type="entry name" value="STERILE ALPHA MOTIF DOMAIN CONTAINING PROTEIN 4-RELATED"/>
    <property type="match status" value="1"/>
</dbReference>
<feature type="compositionally biased region" description="Polar residues" evidence="4">
    <location>
        <begin position="66"/>
        <end position="87"/>
    </location>
</feature>
<dbReference type="SUPFAM" id="SSF47769">
    <property type="entry name" value="SAM/Pointed domain"/>
    <property type="match status" value="1"/>
</dbReference>
<dbReference type="GO" id="GO:0003729">
    <property type="term" value="F:mRNA binding"/>
    <property type="evidence" value="ECO:0007669"/>
    <property type="project" value="TreeGrafter"/>
</dbReference>
<feature type="region of interest" description="Disordered" evidence="4">
    <location>
        <begin position="1"/>
        <end position="126"/>
    </location>
</feature>
<evidence type="ECO:0000313" key="6">
    <source>
        <dbReference type="EMBL" id="BEI89279.1"/>
    </source>
</evidence>
<dbReference type="SMART" id="SM00454">
    <property type="entry name" value="SAM"/>
    <property type="match status" value="1"/>
</dbReference>
<dbReference type="AlphaFoldDB" id="A0AA48I445"/>
<evidence type="ECO:0000259" key="5">
    <source>
        <dbReference type="PROSITE" id="PS50105"/>
    </source>
</evidence>
<keyword evidence="2" id="KW-0963">Cytoplasm</keyword>
<feature type="compositionally biased region" description="Polar residues" evidence="4">
    <location>
        <begin position="96"/>
        <end position="109"/>
    </location>
</feature>
<dbReference type="Gene3D" id="1.10.150.50">
    <property type="entry name" value="Transcription Factor, Ets-1"/>
    <property type="match status" value="1"/>
</dbReference>
<dbReference type="EMBL" id="AP028213">
    <property type="protein sequence ID" value="BEI89279.1"/>
    <property type="molecule type" value="Genomic_DNA"/>
</dbReference>
<dbReference type="InterPro" id="IPR013761">
    <property type="entry name" value="SAM/pointed_sf"/>
</dbReference>
<feature type="compositionally biased region" description="Low complexity" evidence="4">
    <location>
        <begin position="54"/>
        <end position="65"/>
    </location>
</feature>
<feature type="region of interest" description="Disordered" evidence="4">
    <location>
        <begin position="280"/>
        <end position="381"/>
    </location>
</feature>
<evidence type="ECO:0000313" key="7">
    <source>
        <dbReference type="Proteomes" id="UP001233271"/>
    </source>
</evidence>
<dbReference type="InterPro" id="IPR050897">
    <property type="entry name" value="SMAUG/VTS1_RNA-bind"/>
</dbReference>
<dbReference type="Pfam" id="PF25479">
    <property type="entry name" value="Vts1"/>
    <property type="match status" value="1"/>
</dbReference>
<comment type="subcellular location">
    <subcellularLocation>
        <location evidence="1">Cytoplasm</location>
    </subcellularLocation>
</comment>
<accession>A0AA48I445</accession>
<proteinExistence type="predicted"/>
<evidence type="ECO:0000256" key="4">
    <source>
        <dbReference type="SAM" id="MobiDB-lite"/>
    </source>
</evidence>
<dbReference type="PROSITE" id="PS50105">
    <property type="entry name" value="SAM_DOMAIN"/>
    <property type="match status" value="1"/>
</dbReference>
<dbReference type="GO" id="GO:0000289">
    <property type="term" value="P:nuclear-transcribed mRNA poly(A) tail shortening"/>
    <property type="evidence" value="ECO:0007669"/>
    <property type="project" value="TreeGrafter"/>
</dbReference>
<feature type="compositionally biased region" description="Polar residues" evidence="4">
    <location>
        <begin position="439"/>
        <end position="448"/>
    </location>
</feature>
<dbReference type="InterPro" id="IPR001660">
    <property type="entry name" value="SAM"/>
</dbReference>
<feature type="region of interest" description="Disordered" evidence="4">
    <location>
        <begin position="428"/>
        <end position="474"/>
    </location>
</feature>
<feature type="region of interest" description="Disordered" evidence="4">
    <location>
        <begin position="546"/>
        <end position="595"/>
    </location>
</feature>